<proteinExistence type="predicted"/>
<evidence type="ECO:0000256" key="1">
    <source>
        <dbReference type="SAM" id="MobiDB-lite"/>
    </source>
</evidence>
<dbReference type="EMBL" id="PYDT01000006">
    <property type="protein sequence ID" value="THU58415.1"/>
    <property type="molecule type" value="Genomic_DNA"/>
</dbReference>
<evidence type="ECO:0000313" key="3">
    <source>
        <dbReference type="Proteomes" id="UP000317650"/>
    </source>
</evidence>
<evidence type="ECO:0000313" key="2">
    <source>
        <dbReference type="EMBL" id="THU58415.1"/>
    </source>
</evidence>
<gene>
    <name evidence="2" type="ORF">C4D60_Mb03t14010</name>
</gene>
<dbReference type="AlphaFoldDB" id="A0A4S8JA55"/>
<feature type="region of interest" description="Disordered" evidence="1">
    <location>
        <begin position="74"/>
        <end position="101"/>
    </location>
</feature>
<name>A0A4S8JA55_MUSBA</name>
<protein>
    <submittedName>
        <fullName evidence="2">Uncharacterized protein</fullName>
    </submittedName>
</protein>
<reference evidence="2 3" key="1">
    <citation type="journal article" date="2019" name="Nat. Plants">
        <title>Genome sequencing of Musa balbisiana reveals subgenome evolution and function divergence in polyploid bananas.</title>
        <authorList>
            <person name="Yao X."/>
        </authorList>
    </citation>
    <scope>NUCLEOTIDE SEQUENCE [LARGE SCALE GENOMIC DNA]</scope>
    <source>
        <strain evidence="3">cv. DH-PKW</strain>
        <tissue evidence="2">Leaves</tissue>
    </source>
</reference>
<keyword evidence="3" id="KW-1185">Reference proteome</keyword>
<sequence>MRTEGSETTCSSTGSAAGVQFLPKLFLSFCLLTPLRSSLGFDRSATKWERLQTEVDHLPEARLEAWELFSRRGGNSHAASGQAREQFSGQQNEVHIPGRTDNEEKNYWNSYLKKKESCNFIC</sequence>
<dbReference type="Proteomes" id="UP000317650">
    <property type="component" value="Chromosome 3"/>
</dbReference>
<feature type="compositionally biased region" description="Polar residues" evidence="1">
    <location>
        <begin position="77"/>
        <end position="93"/>
    </location>
</feature>
<organism evidence="2 3">
    <name type="scientific">Musa balbisiana</name>
    <name type="common">Banana</name>
    <dbReference type="NCBI Taxonomy" id="52838"/>
    <lineage>
        <taxon>Eukaryota</taxon>
        <taxon>Viridiplantae</taxon>
        <taxon>Streptophyta</taxon>
        <taxon>Embryophyta</taxon>
        <taxon>Tracheophyta</taxon>
        <taxon>Spermatophyta</taxon>
        <taxon>Magnoliopsida</taxon>
        <taxon>Liliopsida</taxon>
        <taxon>Zingiberales</taxon>
        <taxon>Musaceae</taxon>
        <taxon>Musa</taxon>
    </lineage>
</organism>
<dbReference type="Gene3D" id="1.10.10.60">
    <property type="entry name" value="Homeodomain-like"/>
    <property type="match status" value="1"/>
</dbReference>
<comment type="caution">
    <text evidence="2">The sequence shown here is derived from an EMBL/GenBank/DDBJ whole genome shotgun (WGS) entry which is preliminary data.</text>
</comment>
<accession>A0A4S8JA55</accession>